<name>A0ABQ8L2W0_LABRO</name>
<keyword evidence="4" id="KW-0067">ATP-binding</keyword>
<keyword evidence="4" id="KW-0378">Hydrolase</keyword>
<keyword evidence="4" id="KW-0347">Helicase</keyword>
<feature type="compositionally biased region" description="Basic and acidic residues" evidence="2">
    <location>
        <begin position="270"/>
        <end position="284"/>
    </location>
</feature>
<dbReference type="Pfam" id="PF00098">
    <property type="entry name" value="zf-CCHC"/>
    <property type="match status" value="1"/>
</dbReference>
<evidence type="ECO:0000256" key="1">
    <source>
        <dbReference type="PROSITE-ProRule" id="PRU00047"/>
    </source>
</evidence>
<keyword evidence="4" id="KW-0547">Nucleotide-binding</keyword>
<comment type="caution">
    <text evidence="4">The sequence shown here is derived from an EMBL/GenBank/DDBJ whole genome shotgun (WGS) entry which is preliminary data.</text>
</comment>
<dbReference type="SMART" id="SM00343">
    <property type="entry name" value="ZnF_C2HC"/>
    <property type="match status" value="2"/>
</dbReference>
<evidence type="ECO:0000256" key="2">
    <source>
        <dbReference type="SAM" id="MobiDB-lite"/>
    </source>
</evidence>
<keyword evidence="1" id="KW-0479">Metal-binding</keyword>
<feature type="region of interest" description="Disordered" evidence="2">
    <location>
        <begin position="149"/>
        <end position="173"/>
    </location>
</feature>
<proteinExistence type="predicted"/>
<keyword evidence="1" id="KW-0862">Zinc</keyword>
<dbReference type="EMBL" id="JACTAM010002324">
    <property type="protein sequence ID" value="KAI2645114.1"/>
    <property type="molecule type" value="Genomic_DNA"/>
</dbReference>
<feature type="region of interest" description="Disordered" evidence="2">
    <location>
        <begin position="270"/>
        <end position="299"/>
    </location>
</feature>
<dbReference type="InterPro" id="IPR001878">
    <property type="entry name" value="Znf_CCHC"/>
</dbReference>
<organism evidence="4 5">
    <name type="scientific">Labeo rohita</name>
    <name type="common">Indian major carp</name>
    <name type="synonym">Cyprinus rohita</name>
    <dbReference type="NCBI Taxonomy" id="84645"/>
    <lineage>
        <taxon>Eukaryota</taxon>
        <taxon>Metazoa</taxon>
        <taxon>Chordata</taxon>
        <taxon>Craniata</taxon>
        <taxon>Vertebrata</taxon>
        <taxon>Euteleostomi</taxon>
        <taxon>Actinopterygii</taxon>
        <taxon>Neopterygii</taxon>
        <taxon>Teleostei</taxon>
        <taxon>Ostariophysi</taxon>
        <taxon>Cypriniformes</taxon>
        <taxon>Cyprinidae</taxon>
        <taxon>Labeoninae</taxon>
        <taxon>Labeonini</taxon>
        <taxon>Labeo</taxon>
    </lineage>
</organism>
<feature type="domain" description="CCHC-type" evidence="3">
    <location>
        <begin position="103"/>
        <end position="116"/>
    </location>
</feature>
<evidence type="ECO:0000259" key="3">
    <source>
        <dbReference type="PROSITE" id="PS50158"/>
    </source>
</evidence>
<evidence type="ECO:0000313" key="4">
    <source>
        <dbReference type="EMBL" id="KAI2645114.1"/>
    </source>
</evidence>
<dbReference type="Proteomes" id="UP000830375">
    <property type="component" value="Unassembled WGS sequence"/>
</dbReference>
<protein>
    <submittedName>
        <fullName evidence="4">ATP-dependent RNA helicase glh-4</fullName>
    </submittedName>
</protein>
<accession>A0ABQ8L2W0</accession>
<feature type="region of interest" description="Disordered" evidence="2">
    <location>
        <begin position="214"/>
        <end position="241"/>
    </location>
</feature>
<reference evidence="4 5" key="1">
    <citation type="submission" date="2022-01" db="EMBL/GenBank/DDBJ databases">
        <title>A high-quality chromosome-level genome assembly of rohu carp, Labeo rohita.</title>
        <authorList>
            <person name="Arick M.A. II"/>
            <person name="Hsu C.-Y."/>
            <person name="Magbanua Z."/>
            <person name="Pechanova O."/>
            <person name="Grover C."/>
            <person name="Miller E."/>
            <person name="Thrash A."/>
            <person name="Ezzel L."/>
            <person name="Alam S."/>
            <person name="Benzie J."/>
            <person name="Hamilton M."/>
            <person name="Karsi A."/>
            <person name="Lawrence M.L."/>
            <person name="Peterson D.G."/>
        </authorList>
    </citation>
    <scope>NUCLEOTIDE SEQUENCE [LARGE SCALE GENOMIC DNA]</scope>
    <source>
        <strain evidence="5">BAU-BD-2019</strain>
        <tissue evidence="4">Blood</tissue>
    </source>
</reference>
<sequence>MVSFFNLPSYIEDEEIIHKLNSFGVTPILPVRRRYHPGTTVADGTRFLRVRFPKEVASLPYTTKFMTEEGAQYFRVIHDNQRKTCRICTSTEHELKDCPQFLCRNCLEQGHYARDCTAPRCQGCNRAMIRCRCETDEEENKEMDMEIQEEMGGTQTETSNQLSEQTEGGDDKQNYVEEGEYNLEENAVRSGTKACVTEMDKEPEENDKVDYQKTHGKERTEDNKTKTQYEVRETGNGEKNIETEDKIKERLNRVKSVIDIEKVLKKQKIRREERNEMMEKRRAETSGSTFVVSEETELD</sequence>
<dbReference type="PROSITE" id="PS50158">
    <property type="entry name" value="ZF_CCHC"/>
    <property type="match status" value="1"/>
</dbReference>
<keyword evidence="5" id="KW-1185">Reference proteome</keyword>
<gene>
    <name evidence="4" type="ORF">H4Q32_030898</name>
</gene>
<keyword evidence="1" id="KW-0863">Zinc-finger</keyword>
<feature type="compositionally biased region" description="Polar residues" evidence="2">
    <location>
        <begin position="153"/>
        <end position="166"/>
    </location>
</feature>
<dbReference type="GO" id="GO:0004386">
    <property type="term" value="F:helicase activity"/>
    <property type="evidence" value="ECO:0007669"/>
    <property type="project" value="UniProtKB-KW"/>
</dbReference>
<evidence type="ECO:0000313" key="5">
    <source>
        <dbReference type="Proteomes" id="UP000830375"/>
    </source>
</evidence>